<dbReference type="PANTHER" id="PTHR24193:SF121">
    <property type="entry name" value="ADA2A-CONTAINING COMPLEX COMPONENT 3, ISOFORM D"/>
    <property type="match status" value="1"/>
</dbReference>
<name>T2MHJ8_HYDVU</name>
<dbReference type="SMART" id="SM00248">
    <property type="entry name" value="ANK"/>
    <property type="match status" value="5"/>
</dbReference>
<feature type="repeat" description="ANK" evidence="3">
    <location>
        <begin position="47"/>
        <end position="69"/>
    </location>
</feature>
<dbReference type="Pfam" id="PF00023">
    <property type="entry name" value="Ank"/>
    <property type="match status" value="1"/>
</dbReference>
<accession>T2MHJ8</accession>
<evidence type="ECO:0000256" key="2">
    <source>
        <dbReference type="ARBA" id="ARBA00023043"/>
    </source>
</evidence>
<dbReference type="GO" id="GO:0045944">
    <property type="term" value="P:positive regulation of transcription by RNA polymerase II"/>
    <property type="evidence" value="ECO:0007669"/>
    <property type="project" value="TreeGrafter"/>
</dbReference>
<dbReference type="GO" id="GO:0005634">
    <property type="term" value="C:nucleus"/>
    <property type="evidence" value="ECO:0007669"/>
    <property type="project" value="TreeGrafter"/>
</dbReference>
<keyword evidence="4" id="KW-0647">Proteasome</keyword>
<keyword evidence="2 3" id="KW-0040">ANK repeat</keyword>
<feature type="non-terminal residue" evidence="4">
    <location>
        <position position="1"/>
    </location>
</feature>
<dbReference type="PANTHER" id="PTHR24193">
    <property type="entry name" value="ANKYRIN REPEAT PROTEIN"/>
    <property type="match status" value="1"/>
</dbReference>
<proteinExistence type="evidence at transcript level"/>
<dbReference type="InterPro" id="IPR036770">
    <property type="entry name" value="Ankyrin_rpt-contain_sf"/>
</dbReference>
<evidence type="ECO:0000256" key="3">
    <source>
        <dbReference type="PROSITE-ProRule" id="PRU00023"/>
    </source>
</evidence>
<dbReference type="EMBL" id="HAAD01005516">
    <property type="protein sequence ID" value="CDG71748.1"/>
    <property type="molecule type" value="mRNA"/>
</dbReference>
<protein>
    <submittedName>
        <fullName evidence="4">26S proteasome non-ATPase regulatory subunit 10</fullName>
    </submittedName>
</protein>
<feature type="repeat" description="ANK" evidence="3">
    <location>
        <begin position="181"/>
        <end position="213"/>
    </location>
</feature>
<dbReference type="Gene3D" id="1.25.40.20">
    <property type="entry name" value="Ankyrin repeat-containing domain"/>
    <property type="match status" value="1"/>
</dbReference>
<dbReference type="OrthoDB" id="10257076at2759"/>
<feature type="repeat" description="ANK" evidence="3">
    <location>
        <begin position="81"/>
        <end position="113"/>
    </location>
</feature>
<feature type="repeat" description="ANK" evidence="3">
    <location>
        <begin position="148"/>
        <end position="180"/>
    </location>
</feature>
<dbReference type="PROSITE" id="PS50297">
    <property type="entry name" value="ANK_REP_REGION"/>
    <property type="match status" value="5"/>
</dbReference>
<dbReference type="PROSITE" id="PS50088">
    <property type="entry name" value="ANK_REPEAT"/>
    <property type="match status" value="5"/>
</dbReference>
<dbReference type="SUPFAM" id="SSF48403">
    <property type="entry name" value="Ankyrin repeat"/>
    <property type="match status" value="1"/>
</dbReference>
<sequence length="233" mass="25815">TIGFTCHSQKMSVSNNMLCQYAYDGNLESLKDIICAQKEVASVKDQDERQPLHWACSAGHLSIVQYLLNDCNVPIDQPDDSGWTPLIIASSAGRDLIVKELLRNSADPNKQTSTGCTALHYAASKNRYEIAQLLIASEADVNIQDRNTYASPLHRAASLGNIKIVNLLLDHKCKIDVQDSQGNTPLHLACEEERADVAELLHRHGASLVIQNKNEKTPTDLCPPYLKRRLLES</sequence>
<organism evidence="4">
    <name type="scientific">Hydra vulgaris</name>
    <name type="common">Hydra</name>
    <name type="synonym">Hydra attenuata</name>
    <dbReference type="NCBI Taxonomy" id="6087"/>
    <lineage>
        <taxon>Eukaryota</taxon>
        <taxon>Metazoa</taxon>
        <taxon>Cnidaria</taxon>
        <taxon>Hydrozoa</taxon>
        <taxon>Hydroidolina</taxon>
        <taxon>Anthoathecata</taxon>
        <taxon>Aplanulata</taxon>
        <taxon>Hydridae</taxon>
        <taxon>Hydra</taxon>
    </lineage>
</organism>
<dbReference type="Pfam" id="PF12796">
    <property type="entry name" value="Ank_2"/>
    <property type="match status" value="2"/>
</dbReference>
<evidence type="ECO:0000256" key="1">
    <source>
        <dbReference type="ARBA" id="ARBA00022737"/>
    </source>
</evidence>
<dbReference type="GO" id="GO:0000502">
    <property type="term" value="C:proteasome complex"/>
    <property type="evidence" value="ECO:0007669"/>
    <property type="project" value="UniProtKB-KW"/>
</dbReference>
<dbReference type="GO" id="GO:0000976">
    <property type="term" value="F:transcription cis-regulatory region binding"/>
    <property type="evidence" value="ECO:0007669"/>
    <property type="project" value="TreeGrafter"/>
</dbReference>
<feature type="repeat" description="ANK" evidence="3">
    <location>
        <begin position="114"/>
        <end position="146"/>
    </location>
</feature>
<gene>
    <name evidence="4" type="primary">PSMD10</name>
</gene>
<reference evidence="4" key="1">
    <citation type="journal article" date="2013" name="Genome Biol. Evol.">
        <title>Punctuated emergences of genetic and phenotypic innovations in eumetazoan, bilaterian, euteleostome, and hominidae ancestors.</title>
        <authorList>
            <person name="Wenger Y."/>
            <person name="Galliot B."/>
        </authorList>
    </citation>
    <scope>NUCLEOTIDE SEQUENCE</scope>
    <source>
        <tissue evidence="4">Whole animals</tissue>
    </source>
</reference>
<dbReference type="InterPro" id="IPR050663">
    <property type="entry name" value="Ankyrin-SOCS_Box"/>
</dbReference>
<dbReference type="AlphaFoldDB" id="T2MHJ8"/>
<dbReference type="InterPro" id="IPR002110">
    <property type="entry name" value="Ankyrin_rpt"/>
</dbReference>
<keyword evidence="1" id="KW-0677">Repeat</keyword>
<evidence type="ECO:0000313" key="4">
    <source>
        <dbReference type="EMBL" id="CDG71748.1"/>
    </source>
</evidence>